<keyword evidence="2" id="KW-1185">Reference proteome</keyword>
<name>A0A653BLD3_CALMS</name>
<dbReference type="Proteomes" id="UP000410492">
    <property type="component" value="Unassembled WGS sequence"/>
</dbReference>
<reference evidence="1 2" key="1">
    <citation type="submission" date="2019-01" db="EMBL/GenBank/DDBJ databases">
        <authorList>
            <person name="Sayadi A."/>
        </authorList>
    </citation>
    <scope>NUCLEOTIDE SEQUENCE [LARGE SCALE GENOMIC DNA]</scope>
</reference>
<evidence type="ECO:0000313" key="2">
    <source>
        <dbReference type="Proteomes" id="UP000410492"/>
    </source>
</evidence>
<protein>
    <submittedName>
        <fullName evidence="1">Uncharacterized protein</fullName>
    </submittedName>
</protein>
<dbReference type="EMBL" id="CAACVG010002346">
    <property type="protein sequence ID" value="VEN36369.1"/>
    <property type="molecule type" value="Genomic_DNA"/>
</dbReference>
<accession>A0A653BLD3</accession>
<evidence type="ECO:0000313" key="1">
    <source>
        <dbReference type="EMBL" id="VEN36369.1"/>
    </source>
</evidence>
<proteinExistence type="predicted"/>
<gene>
    <name evidence="1" type="ORF">CALMAC_LOCUS2006</name>
</gene>
<sequence length="67" mass="7960">MEIFVGSVSEFILNKPQKRQVAFFERKNNENANISISKLISEKFIIGIGIQFYHYLNMLRRIQRDLI</sequence>
<dbReference type="AlphaFoldDB" id="A0A653BLD3"/>
<organism evidence="1 2">
    <name type="scientific">Callosobruchus maculatus</name>
    <name type="common">Southern cowpea weevil</name>
    <name type="synonym">Pulse bruchid</name>
    <dbReference type="NCBI Taxonomy" id="64391"/>
    <lineage>
        <taxon>Eukaryota</taxon>
        <taxon>Metazoa</taxon>
        <taxon>Ecdysozoa</taxon>
        <taxon>Arthropoda</taxon>
        <taxon>Hexapoda</taxon>
        <taxon>Insecta</taxon>
        <taxon>Pterygota</taxon>
        <taxon>Neoptera</taxon>
        <taxon>Endopterygota</taxon>
        <taxon>Coleoptera</taxon>
        <taxon>Polyphaga</taxon>
        <taxon>Cucujiformia</taxon>
        <taxon>Chrysomeloidea</taxon>
        <taxon>Chrysomelidae</taxon>
        <taxon>Bruchinae</taxon>
        <taxon>Bruchini</taxon>
        <taxon>Callosobruchus</taxon>
    </lineage>
</organism>